<organism evidence="2 3">
    <name type="scientific">Lichtheimia corymbifera JMRC:FSU:9682</name>
    <dbReference type="NCBI Taxonomy" id="1263082"/>
    <lineage>
        <taxon>Eukaryota</taxon>
        <taxon>Fungi</taxon>
        <taxon>Fungi incertae sedis</taxon>
        <taxon>Mucoromycota</taxon>
        <taxon>Mucoromycotina</taxon>
        <taxon>Mucoromycetes</taxon>
        <taxon>Mucorales</taxon>
        <taxon>Lichtheimiaceae</taxon>
        <taxon>Lichtheimia</taxon>
    </lineage>
</organism>
<dbReference type="OrthoDB" id="2384350at2759"/>
<reference evidence="2" key="1">
    <citation type="submission" date="2013-08" db="EMBL/GenBank/DDBJ databases">
        <title>Gene expansion shapes genome architecture in the human pathogen Lichtheimia corymbifera: an evolutionary genomics analysis in the ancient terrestrial Mucorales (Mucoromycotina).</title>
        <authorList>
            <person name="Schwartze V.U."/>
            <person name="Winter S."/>
            <person name="Shelest E."/>
            <person name="Marcet-Houben M."/>
            <person name="Horn F."/>
            <person name="Wehner S."/>
            <person name="Hoffmann K."/>
            <person name="Riege K."/>
            <person name="Sammeth M."/>
            <person name="Nowrousian M."/>
            <person name="Valiante V."/>
            <person name="Linde J."/>
            <person name="Jacobsen I.D."/>
            <person name="Marz M."/>
            <person name="Brakhage A.A."/>
            <person name="Gabaldon T."/>
            <person name="Bocker S."/>
            <person name="Voigt K."/>
        </authorList>
    </citation>
    <scope>NUCLEOTIDE SEQUENCE [LARGE SCALE GENOMIC DNA]</scope>
    <source>
        <strain evidence="2">FSU 9682</strain>
    </source>
</reference>
<sequence length="89" mass="9961">MPGPGTFFALGAAGIAGATAFANRNKKKEELGQNNDMTPHAMARRGSRGMENDLYEPRKQAENYWRREYGVNLSHNSEHHFPGGRRDSK</sequence>
<feature type="region of interest" description="Disordered" evidence="1">
    <location>
        <begin position="26"/>
        <end position="54"/>
    </location>
</feature>
<dbReference type="VEuPathDB" id="FungiDB:LCOR_06257.1"/>
<accession>A0A068RZQ5</accession>
<dbReference type="STRING" id="1263082.A0A068RZQ5"/>
<gene>
    <name evidence="2" type="ORF">LCOR_06257.1</name>
</gene>
<comment type="caution">
    <text evidence="2">The sequence shown here is derived from an EMBL/GenBank/DDBJ whole genome shotgun (WGS) entry which is preliminary data.</text>
</comment>
<dbReference type="EMBL" id="CBTN010000027">
    <property type="protein sequence ID" value="CDH55072.1"/>
    <property type="molecule type" value="Genomic_DNA"/>
</dbReference>
<evidence type="ECO:0000313" key="3">
    <source>
        <dbReference type="Proteomes" id="UP000027586"/>
    </source>
</evidence>
<evidence type="ECO:0000313" key="2">
    <source>
        <dbReference type="EMBL" id="CDH55072.1"/>
    </source>
</evidence>
<protein>
    <submittedName>
        <fullName evidence="2">Uncharacterized protein</fullName>
    </submittedName>
</protein>
<dbReference type="Proteomes" id="UP000027586">
    <property type="component" value="Unassembled WGS sequence"/>
</dbReference>
<proteinExistence type="predicted"/>
<evidence type="ECO:0000256" key="1">
    <source>
        <dbReference type="SAM" id="MobiDB-lite"/>
    </source>
</evidence>
<name>A0A068RZQ5_9FUNG</name>
<keyword evidence="3" id="KW-1185">Reference proteome</keyword>
<dbReference type="AlphaFoldDB" id="A0A068RZQ5"/>